<accession>A0ABD3M9T4</accession>
<comment type="caution">
    <text evidence="1">The sequence shown here is derived from an EMBL/GenBank/DDBJ whole genome shotgun (WGS) entry which is preliminary data.</text>
</comment>
<proteinExistence type="predicted"/>
<dbReference type="AlphaFoldDB" id="A0ABD3M9T4"/>
<organism evidence="1 2">
    <name type="scientific">Discostella pseudostelligera</name>
    <dbReference type="NCBI Taxonomy" id="259834"/>
    <lineage>
        <taxon>Eukaryota</taxon>
        <taxon>Sar</taxon>
        <taxon>Stramenopiles</taxon>
        <taxon>Ochrophyta</taxon>
        <taxon>Bacillariophyta</taxon>
        <taxon>Coscinodiscophyceae</taxon>
        <taxon>Thalassiosirophycidae</taxon>
        <taxon>Stephanodiscales</taxon>
        <taxon>Stephanodiscaceae</taxon>
        <taxon>Discostella</taxon>
    </lineage>
</organism>
<dbReference type="Gene3D" id="1.25.40.10">
    <property type="entry name" value="Tetratricopeptide repeat domain"/>
    <property type="match status" value="1"/>
</dbReference>
<evidence type="ECO:0000313" key="2">
    <source>
        <dbReference type="Proteomes" id="UP001530293"/>
    </source>
</evidence>
<evidence type="ECO:0000313" key="1">
    <source>
        <dbReference type="EMBL" id="KAL3759653.1"/>
    </source>
</evidence>
<keyword evidence="2" id="KW-1185">Reference proteome</keyword>
<name>A0ABD3M9T4_9STRA</name>
<gene>
    <name evidence="1" type="ORF">ACHAWU_009800</name>
</gene>
<protein>
    <submittedName>
        <fullName evidence="1">Uncharacterized protein</fullName>
    </submittedName>
</protein>
<dbReference type="InterPro" id="IPR011990">
    <property type="entry name" value="TPR-like_helical_dom_sf"/>
</dbReference>
<dbReference type="EMBL" id="JALLBG020000199">
    <property type="protein sequence ID" value="KAL3759653.1"/>
    <property type="molecule type" value="Genomic_DNA"/>
</dbReference>
<reference evidence="1 2" key="1">
    <citation type="submission" date="2024-10" db="EMBL/GenBank/DDBJ databases">
        <title>Updated reference genomes for cyclostephanoid diatoms.</title>
        <authorList>
            <person name="Roberts W.R."/>
            <person name="Alverson A.J."/>
        </authorList>
    </citation>
    <scope>NUCLEOTIDE SEQUENCE [LARGE SCALE GENOMIC DNA]</scope>
    <source>
        <strain evidence="1 2">AJA232-27</strain>
    </source>
</reference>
<sequence length="732" mass="83309">MRRILQKQANRPCRCKFVLTENTSASATSISRSNIMFGASRHKLAFYATQTPSQFSTVPPILPSRSRYFEVQDISARLFSAEAIYAHSTSNDVTMSPFWYHGPSKTAHSHHESVAPLELFQAILTLKRASSPKVSILDNDRYVEKWDNTLRTHDQKAGGNQEVNETDTLVANMNTSEIHAKFDENNIDQVKQMLTRELDLELRQEVHSTTSLTRIVNIFHEERSSTHELLNDKQLLQIFHHLLDLDLLSSYEVLKYCVARCKEKRRLVKMDMYQKLFHRIQPFPTSNQPSKSATITNHLKPQELQTLVEDITQHIKDEYSEGKAVVYQYLLLPELMSSLADFKNPVISSMATQIMQYILERGFPMLNPETYEYILTKGRRGDDGQVNFPYSRVLSYLVCSGYVPRPAAVRATLQCYHPFTDHKTTHEVLSVVQTLHSLHLDSPVPNEGYHIDFGTLESISMASARKNADLVLLVWDLVELFGYMPTASMYEDVVLSFTATQQDENLFAALADMEKNGFVPSPVFLRYIARKITYYEKRAMHSKKMLTWHRNNYLRSTHGMNALLIGYGMKRDINSAFLIFEDFANFNIKPDANTFAFLMEALYVDAKDRYPYSQRQQFNAQDIEDVVGAAQIVIDAMAEAGIKGTKQFVYEHIRLLYTLDLLEDAKSVLVKAISTGTPVPKATIFSLGSRFAIVGDFENARDVAGMSRAAGCGDFPRLVNLINNLEEKAVSS</sequence>
<dbReference type="Proteomes" id="UP001530293">
    <property type="component" value="Unassembled WGS sequence"/>
</dbReference>